<sequence>MSPLYLLQNSTTTHQSQLKMSLVDATGCDDSDAMRIFHADGRIENALQPPEYYAYSPSPPHSDAWDDGLQAIEQFNWRVCDEPGLADPTTEATTSKTGVISTPQHHKSARLPESRARLDTVDSITASDDHEKASVTHQITSDIQQETAIPPSSIQQILLENEAETQTTYIASDSPSPPGIKSPERPNVKISDALASHEVSVAQPRGKGTEYDFSDKNNEQEATSNGNPIAAGIAESPLLQGEPRVLGPRVGGSDAVEHPGDEELCREMQGVSIERHQNNALKEVHCAPTEKAAGVPSDSSQQQSPPGVLDAPTAASDRNECGGAGENQQLQASSPDTVHTSTNVVYSPLAGEDTPGNIIIEEGVWKSQLREAAAEVVPVAISKLSLRPYTFNEVAMDNARESPEVKKQPQDMSSGMEGVEIPVNEADGGSKAQETELADATNSTVELSRPSSSIVPTASTGATRKRKKPAEEAEKMPDSEEEALEKKKARILVPEEDDAMDEDIRAGTQDQGEDTPQISDKGDSKALNLLEYEDKSTEYDELNKVKGSSTPSRPNRFAYGKQASPVKNLQALYPPSPKHLVKQTADAQSAVKEEDIIMEGHLSDIKNSALPRTPEPKSMHTRTPRSRPTVSARELDALSNSKPRSRRPGSAKQSVRYSAPQTPDENHTYSTERITLTGSTTSTPLSPSLETDELFSPSTAKTKGKTSTSALSKRKSSTQTHRSKEAHTPVSRDDSAESADELSLPGPGRRSKKTVGEGRARGKPLFEVRYGKRHTRGDTKAASKEDTMSPAVSAGAGDGKPREKEGQGQEQKQDQKAISLPTPNTPATPSNTNPHNSTNHPKPTTATNIFGFRTSPHATRARAAVAKHVRALTASEDLCAMKRVPLANACEGKGRAKRKSEVEMLVEGMGVGVGRRLRGK</sequence>
<dbReference type="VEuPathDB" id="FungiDB:LEMA_P001320.1"/>
<feature type="region of interest" description="Disordered" evidence="1">
    <location>
        <begin position="276"/>
        <end position="355"/>
    </location>
</feature>
<feature type="compositionally biased region" description="Low complexity" evidence="1">
    <location>
        <begin position="821"/>
        <end position="845"/>
    </location>
</feature>
<feature type="compositionally biased region" description="Basic and acidic residues" evidence="1">
    <location>
        <begin position="722"/>
        <end position="735"/>
    </location>
</feature>
<gene>
    <name evidence="2" type="ORF">LEMA_P001320.1</name>
</gene>
<feature type="compositionally biased region" description="Low complexity" evidence="1">
    <location>
        <begin position="296"/>
        <end position="306"/>
    </location>
</feature>
<name>E5ADQ6_LEPMJ</name>
<feature type="region of interest" description="Disordered" evidence="1">
    <location>
        <begin position="196"/>
        <end position="262"/>
    </location>
</feature>
<evidence type="ECO:0000313" key="2">
    <source>
        <dbReference type="EMBL" id="CBY01345.1"/>
    </source>
</evidence>
<feature type="region of interest" description="Disordered" evidence="1">
    <location>
        <begin position="87"/>
        <end position="115"/>
    </location>
</feature>
<accession>E5ADQ6</accession>
<feature type="compositionally biased region" description="Polar residues" evidence="1">
    <location>
        <begin position="651"/>
        <end position="663"/>
    </location>
</feature>
<dbReference type="HOGENOM" id="CLU_316881_0_0_1"/>
<feature type="compositionally biased region" description="Low complexity" evidence="1">
    <location>
        <begin position="671"/>
        <end position="689"/>
    </location>
</feature>
<reference evidence="3" key="1">
    <citation type="journal article" date="2011" name="Nat. Commun.">
        <title>Effector diversification within compartments of the Leptosphaeria maculans genome affected by Repeat-Induced Point mutations.</title>
        <authorList>
            <person name="Rouxel T."/>
            <person name="Grandaubert J."/>
            <person name="Hane J.K."/>
            <person name="Hoede C."/>
            <person name="van de Wouw A.P."/>
            <person name="Couloux A."/>
            <person name="Dominguez V."/>
            <person name="Anthouard V."/>
            <person name="Bally P."/>
            <person name="Bourras S."/>
            <person name="Cozijnsen A.J."/>
            <person name="Ciuffetti L.M."/>
            <person name="Degrave A."/>
            <person name="Dilmaghani A."/>
            <person name="Duret L."/>
            <person name="Fudal I."/>
            <person name="Goodwin S.B."/>
            <person name="Gout L."/>
            <person name="Glaser N."/>
            <person name="Linglin J."/>
            <person name="Kema G.H.J."/>
            <person name="Lapalu N."/>
            <person name="Lawrence C.B."/>
            <person name="May K."/>
            <person name="Meyer M."/>
            <person name="Ollivier B."/>
            <person name="Poulain J."/>
            <person name="Schoch C.L."/>
            <person name="Simon A."/>
            <person name="Spatafora J.W."/>
            <person name="Stachowiak A."/>
            <person name="Turgeon B.G."/>
            <person name="Tyler B.M."/>
            <person name="Vincent D."/>
            <person name="Weissenbach J."/>
            <person name="Amselem J."/>
            <person name="Quesneville H."/>
            <person name="Oliver R.P."/>
            <person name="Wincker P."/>
            <person name="Balesdent M.-H."/>
            <person name="Howlett B.J."/>
        </authorList>
    </citation>
    <scope>NUCLEOTIDE SEQUENCE [LARGE SCALE GENOMIC DNA]</scope>
    <source>
        <strain evidence="3">JN3 / isolate v23.1.3 / race Av1-4-5-6-7-8</strain>
    </source>
</reference>
<feature type="compositionally biased region" description="Polar residues" evidence="1">
    <location>
        <begin position="326"/>
        <end position="345"/>
    </location>
</feature>
<dbReference type="AlphaFoldDB" id="E5ADQ6"/>
<evidence type="ECO:0000256" key="1">
    <source>
        <dbReference type="SAM" id="MobiDB-lite"/>
    </source>
</evidence>
<feature type="compositionally biased region" description="Polar residues" evidence="1">
    <location>
        <begin position="90"/>
        <end position="103"/>
    </location>
</feature>
<feature type="compositionally biased region" description="Polar residues" evidence="1">
    <location>
        <begin position="440"/>
        <end position="462"/>
    </location>
</feature>
<feature type="compositionally biased region" description="Basic and acidic residues" evidence="1">
    <location>
        <begin position="799"/>
        <end position="815"/>
    </location>
</feature>
<feature type="region of interest" description="Disordered" evidence="1">
    <location>
        <begin position="578"/>
        <end position="846"/>
    </location>
</feature>
<feature type="compositionally biased region" description="Basic and acidic residues" evidence="1">
    <location>
        <begin position="469"/>
        <end position="478"/>
    </location>
</feature>
<feature type="region of interest" description="Disordered" evidence="1">
    <location>
        <begin position="398"/>
        <end position="526"/>
    </location>
</feature>
<dbReference type="InParanoid" id="E5ADQ6"/>
<feature type="compositionally biased region" description="Low complexity" evidence="1">
    <location>
        <begin position="698"/>
        <end position="711"/>
    </location>
</feature>
<evidence type="ECO:0000313" key="3">
    <source>
        <dbReference type="Proteomes" id="UP000002668"/>
    </source>
</evidence>
<organism evidence="2 3">
    <name type="scientific">Leptosphaeria maculans (strain JN3 / isolate v23.1.3 / race Av1-4-5-6-7-8)</name>
    <name type="common">Blackleg fungus</name>
    <name type="synonym">Phoma lingam</name>
    <dbReference type="NCBI Taxonomy" id="985895"/>
    <lineage>
        <taxon>Eukaryota</taxon>
        <taxon>Fungi</taxon>
        <taxon>Dikarya</taxon>
        <taxon>Ascomycota</taxon>
        <taxon>Pezizomycotina</taxon>
        <taxon>Dothideomycetes</taxon>
        <taxon>Pleosporomycetidae</taxon>
        <taxon>Pleosporales</taxon>
        <taxon>Pleosporineae</taxon>
        <taxon>Leptosphaeriaceae</taxon>
        <taxon>Plenodomus</taxon>
        <taxon>Plenodomus lingam/Leptosphaeria maculans species complex</taxon>
    </lineage>
</organism>
<dbReference type="Proteomes" id="UP000002668">
    <property type="component" value="Genome"/>
</dbReference>
<dbReference type="OrthoDB" id="3801224at2759"/>
<keyword evidence="3" id="KW-1185">Reference proteome</keyword>
<protein>
    <submittedName>
        <fullName evidence="2">Predicted protein</fullName>
    </submittedName>
</protein>
<feature type="compositionally biased region" description="Basic and acidic residues" evidence="1">
    <location>
        <begin position="276"/>
        <end position="285"/>
    </location>
</feature>
<dbReference type="EMBL" id="FP929139">
    <property type="protein sequence ID" value="CBY01345.1"/>
    <property type="molecule type" value="Genomic_DNA"/>
</dbReference>
<feature type="compositionally biased region" description="Polar residues" evidence="1">
    <location>
        <begin position="508"/>
        <end position="518"/>
    </location>
</feature>
<feature type="compositionally biased region" description="Basic and acidic residues" evidence="1">
    <location>
        <begin position="398"/>
        <end position="409"/>
    </location>
</feature>
<proteinExistence type="predicted"/>
<feature type="compositionally biased region" description="Basic and acidic residues" evidence="1">
    <location>
        <begin position="754"/>
        <end position="787"/>
    </location>
</feature>
<feature type="compositionally biased region" description="Basic and acidic residues" evidence="1">
    <location>
        <begin position="207"/>
        <end position="219"/>
    </location>
</feature>
<feature type="region of interest" description="Disordered" evidence="1">
    <location>
        <begin position="540"/>
        <end position="564"/>
    </location>
</feature>